<sequence>MKKNKVQHGTLKLNKGRIADLQAGTIFGGEDRGGRNKATDNDCIDSVDCTVTLSTGVSNFVCPDPSNDTATY</sequence>
<organism evidence="1 2">
    <name type="scientific">Kordia aestuariivivens</name>
    <dbReference type="NCBI Taxonomy" id="2759037"/>
    <lineage>
        <taxon>Bacteria</taxon>
        <taxon>Pseudomonadati</taxon>
        <taxon>Bacteroidota</taxon>
        <taxon>Flavobacteriia</taxon>
        <taxon>Flavobacteriales</taxon>
        <taxon>Flavobacteriaceae</taxon>
        <taxon>Kordia</taxon>
    </lineage>
</organism>
<protein>
    <submittedName>
        <fullName evidence="1">Uncharacterized protein</fullName>
    </submittedName>
</protein>
<dbReference type="RefSeq" id="WP_187563631.1">
    <property type="nucleotide sequence ID" value="NZ_JACGWS010000012.1"/>
</dbReference>
<proteinExistence type="predicted"/>
<name>A0ABR7QDU3_9FLAO</name>
<accession>A0ABR7QDU3</accession>
<comment type="caution">
    <text evidence="1">The sequence shown here is derived from an EMBL/GenBank/DDBJ whole genome shotgun (WGS) entry which is preliminary data.</text>
</comment>
<dbReference type="EMBL" id="JACGWS010000012">
    <property type="protein sequence ID" value="MBC8756593.1"/>
    <property type="molecule type" value="Genomic_DNA"/>
</dbReference>
<gene>
    <name evidence="1" type="ORF">H2O64_18115</name>
</gene>
<evidence type="ECO:0000313" key="1">
    <source>
        <dbReference type="EMBL" id="MBC8756593.1"/>
    </source>
</evidence>
<dbReference type="Proteomes" id="UP000619238">
    <property type="component" value="Unassembled WGS sequence"/>
</dbReference>
<reference evidence="1 2" key="1">
    <citation type="submission" date="2020-07" db="EMBL/GenBank/DDBJ databases">
        <title>Description of Kordia aestuariivivens sp. nov., isolated from a tidal flat.</title>
        <authorList>
            <person name="Park S."/>
            <person name="Yoon J.-H."/>
        </authorList>
    </citation>
    <scope>NUCLEOTIDE SEQUENCE [LARGE SCALE GENOMIC DNA]</scope>
    <source>
        <strain evidence="1 2">YSTF-M3</strain>
    </source>
</reference>
<evidence type="ECO:0000313" key="2">
    <source>
        <dbReference type="Proteomes" id="UP000619238"/>
    </source>
</evidence>
<keyword evidence="2" id="KW-1185">Reference proteome</keyword>